<evidence type="ECO:0000313" key="2">
    <source>
        <dbReference type="EMBL" id="TPG35054.1"/>
    </source>
</evidence>
<reference evidence="2 3" key="1">
    <citation type="journal article" date="2019" name="Environ. Microbiol.">
        <title>Species interactions and distinct microbial communities in high Arctic permafrost affected cryosols are associated with the CH4 and CO2 gas fluxes.</title>
        <authorList>
            <person name="Altshuler I."/>
            <person name="Hamel J."/>
            <person name="Turney S."/>
            <person name="Magnuson E."/>
            <person name="Levesque R."/>
            <person name="Greer C."/>
            <person name="Whyte L.G."/>
        </authorList>
    </citation>
    <scope>NUCLEOTIDE SEQUENCE [LARGE SCALE GENOMIC DNA]</scope>
    <source>
        <strain evidence="2 3">S5.20</strain>
    </source>
</reference>
<dbReference type="Gene3D" id="3.40.50.1820">
    <property type="entry name" value="alpha/beta hydrolase"/>
    <property type="match status" value="1"/>
</dbReference>
<dbReference type="InterPro" id="IPR000073">
    <property type="entry name" value="AB_hydrolase_1"/>
</dbReference>
<dbReference type="AlphaFoldDB" id="A0A502ECK2"/>
<dbReference type="EMBL" id="RCZG01000003">
    <property type="protein sequence ID" value="TPG35054.1"/>
    <property type="molecule type" value="Genomic_DNA"/>
</dbReference>
<keyword evidence="2" id="KW-0378">Hydrolase</keyword>
<dbReference type="PANTHER" id="PTHR37017">
    <property type="entry name" value="AB HYDROLASE-1 DOMAIN-CONTAINING PROTEIN-RELATED"/>
    <property type="match status" value="1"/>
</dbReference>
<dbReference type="Proteomes" id="UP000320095">
    <property type="component" value="Unassembled WGS sequence"/>
</dbReference>
<organism evidence="2 3">
    <name type="scientific">Mycolicibacterium hodleri</name>
    <dbReference type="NCBI Taxonomy" id="49897"/>
    <lineage>
        <taxon>Bacteria</taxon>
        <taxon>Bacillati</taxon>
        <taxon>Actinomycetota</taxon>
        <taxon>Actinomycetes</taxon>
        <taxon>Mycobacteriales</taxon>
        <taxon>Mycobacteriaceae</taxon>
        <taxon>Mycolicibacterium</taxon>
    </lineage>
</organism>
<proteinExistence type="predicted"/>
<name>A0A502ECK2_9MYCO</name>
<evidence type="ECO:0000313" key="3">
    <source>
        <dbReference type="Proteomes" id="UP000320095"/>
    </source>
</evidence>
<feature type="domain" description="AB hydrolase-1" evidence="1">
    <location>
        <begin position="8"/>
        <end position="230"/>
    </location>
</feature>
<dbReference type="RefSeq" id="WP_140689880.1">
    <property type="nucleotide sequence ID" value="NZ_RCZG01000003.1"/>
</dbReference>
<dbReference type="PANTHER" id="PTHR37017:SF11">
    <property type="entry name" value="ESTERASE_LIPASE_THIOESTERASE DOMAIN-CONTAINING PROTEIN"/>
    <property type="match status" value="1"/>
</dbReference>
<evidence type="ECO:0000259" key="1">
    <source>
        <dbReference type="Pfam" id="PF12697"/>
    </source>
</evidence>
<dbReference type="GO" id="GO:0016787">
    <property type="term" value="F:hydrolase activity"/>
    <property type="evidence" value="ECO:0007669"/>
    <property type="project" value="UniProtKB-KW"/>
</dbReference>
<comment type="caution">
    <text evidence="2">The sequence shown here is derived from an EMBL/GenBank/DDBJ whole genome shotgun (WGS) entry which is preliminary data.</text>
</comment>
<dbReference type="OrthoDB" id="9814966at2"/>
<sequence length="245" mass="24754">MSTTTPTVVLVHGAFADASGYAGVILELQAAGITSVAPPNPLRGLAFDADSVRAFVGSVDGPVVLVGHSYGGAVITQAAVGLDNVKALVYLAAFALDEGESAGSVQAPFDEPLLASNARPSSYPAGAGAAEGPDLFISAEGFRETFCADVPVDVATVLAATQRPVAAATLGEPCTGAAWKTVPSWYLVSAHDNAINPDAQRAMAGHIGATTETIDGSHTAFIAQPVAATAFIFKAVDHVRGHDGV</sequence>
<keyword evidence="3" id="KW-1185">Reference proteome</keyword>
<gene>
    <name evidence="2" type="ORF">EAH80_09705</name>
</gene>
<dbReference type="InterPro" id="IPR029058">
    <property type="entry name" value="AB_hydrolase_fold"/>
</dbReference>
<dbReference type="SUPFAM" id="SSF53474">
    <property type="entry name" value="alpha/beta-Hydrolases"/>
    <property type="match status" value="1"/>
</dbReference>
<accession>A0A502ECK2</accession>
<dbReference type="Pfam" id="PF12697">
    <property type="entry name" value="Abhydrolase_6"/>
    <property type="match status" value="1"/>
</dbReference>
<protein>
    <submittedName>
        <fullName evidence="2">Alpha/beta hydrolase</fullName>
    </submittedName>
</protein>
<dbReference type="InterPro" id="IPR052897">
    <property type="entry name" value="Sec-Metab_Biosynth_Hydrolase"/>
</dbReference>